<reference evidence="1 2" key="1">
    <citation type="submission" date="2016-09" db="EMBL/GenBank/DDBJ databases">
        <title>Complete genome sequence of microbes from the polar regions.</title>
        <authorList>
            <person name="Liao L."/>
            <person name="Chen B."/>
        </authorList>
    </citation>
    <scope>NUCLEOTIDE SEQUENCE [LARGE SCALE GENOMIC DNA]</scope>
    <source>
        <strain evidence="1 2">ZS314</strain>
    </source>
</reference>
<gene>
    <name evidence="1" type="ORF">BHD05_03855</name>
</gene>
<protein>
    <recommendedName>
        <fullName evidence="3">Dehydrogenase</fullName>
    </recommendedName>
</protein>
<evidence type="ECO:0008006" key="3">
    <source>
        <dbReference type="Google" id="ProtNLM"/>
    </source>
</evidence>
<dbReference type="AlphaFoldDB" id="A0A7L5AKR6"/>
<organism evidence="1 2">
    <name type="scientific">Marisediminicola antarctica</name>
    <dbReference type="NCBI Taxonomy" id="674079"/>
    <lineage>
        <taxon>Bacteria</taxon>
        <taxon>Bacillati</taxon>
        <taxon>Actinomycetota</taxon>
        <taxon>Actinomycetes</taxon>
        <taxon>Micrococcales</taxon>
        <taxon>Microbacteriaceae</taxon>
        <taxon>Marisediminicola</taxon>
    </lineage>
</organism>
<dbReference type="KEGG" id="mant:BHD05_03855"/>
<sequence length="120" mass="13103">MPAAKQLAEALAAADTAAVAFALRNDAVIVPLLPVDGLAQVRVFRASVEDPFTLLLFSSAENYVRMLPEETDLRVLRYGRAQLVEFMEKHLDTLGTVWFDVAGPHPMQADPVELLAALTL</sequence>
<keyword evidence="2" id="KW-1185">Reference proteome</keyword>
<dbReference type="EMBL" id="CP017146">
    <property type="protein sequence ID" value="QHO70957.1"/>
    <property type="molecule type" value="Genomic_DNA"/>
</dbReference>
<proteinExistence type="predicted"/>
<dbReference type="Proteomes" id="UP000464507">
    <property type="component" value="Chromosome"/>
</dbReference>
<accession>A0A7L5AKR6</accession>
<evidence type="ECO:0000313" key="1">
    <source>
        <dbReference type="EMBL" id="QHO70957.1"/>
    </source>
</evidence>
<evidence type="ECO:0000313" key="2">
    <source>
        <dbReference type="Proteomes" id="UP000464507"/>
    </source>
</evidence>
<name>A0A7L5AKR6_9MICO</name>